<dbReference type="AlphaFoldDB" id="A0AAU8IGJ3"/>
<organism evidence="2">
    <name type="scientific">Sporolactobacillus sp. Y61</name>
    <dbReference type="NCBI Taxonomy" id="3160863"/>
    <lineage>
        <taxon>Bacteria</taxon>
        <taxon>Bacillati</taxon>
        <taxon>Bacillota</taxon>
        <taxon>Bacilli</taxon>
        <taxon>Bacillales</taxon>
        <taxon>Sporolactobacillaceae</taxon>
        <taxon>Sporolactobacillus</taxon>
    </lineage>
</organism>
<dbReference type="EMBL" id="CP159510">
    <property type="protein sequence ID" value="XCJ17441.1"/>
    <property type="molecule type" value="Genomic_DNA"/>
</dbReference>
<name>A0AAU8IGJ3_9BACL</name>
<evidence type="ECO:0000256" key="1">
    <source>
        <dbReference type="SAM" id="Phobius"/>
    </source>
</evidence>
<dbReference type="Gene3D" id="2.120.10.10">
    <property type="match status" value="1"/>
</dbReference>
<proteinExistence type="predicted"/>
<dbReference type="CDD" id="cd15482">
    <property type="entry name" value="Sialidase_non-viral"/>
    <property type="match status" value="1"/>
</dbReference>
<dbReference type="InterPro" id="IPR002860">
    <property type="entry name" value="BNR_rpt"/>
</dbReference>
<sequence>MKKIILPALFGLIFIVLILTVFYYQNQGPAARLQLNHPGKMQTAPEKKTDALWPVNHDTISYTLQNHAIHITFNKGHNWIKVPVETDALFGGEYNGNREELIEGSYILTQNRAGFLTFDEADGENTKVVFTWTPDQGKTWRKSVVTGYFPSLRFRKVAFINAQSGYVILSGDRTMSQEVSRVYLTHNGGQSWKNVSDPGVTRLISDGGFVNASTGFLSYGTINPEKPDLYVTRDGGKSWEKASIHIPEKYQKIFVTAEVPKIEGDHLSVLVSQGPNGDYQGGKLKGKFISKDNGRTWTFSMEVQQDETEHE</sequence>
<evidence type="ECO:0000313" key="2">
    <source>
        <dbReference type="EMBL" id="XCJ17441.1"/>
    </source>
</evidence>
<accession>A0AAU8IGJ3</accession>
<keyword evidence="1" id="KW-0812">Transmembrane</keyword>
<keyword evidence="1" id="KW-0472">Membrane</keyword>
<keyword evidence="1" id="KW-1133">Transmembrane helix</keyword>
<dbReference type="SUPFAM" id="SSF110296">
    <property type="entry name" value="Oligoxyloglucan reducing end-specific cellobiohydrolase"/>
    <property type="match status" value="1"/>
</dbReference>
<reference evidence="2" key="1">
    <citation type="submission" date="2024-06" db="EMBL/GenBank/DDBJ databases">
        <authorList>
            <person name="Fan A."/>
            <person name="Zhang F.Y."/>
            <person name="Zhang L."/>
        </authorList>
    </citation>
    <scope>NUCLEOTIDE SEQUENCE</scope>
    <source>
        <strain evidence="2">Y61</strain>
    </source>
</reference>
<feature type="transmembrane region" description="Helical" evidence="1">
    <location>
        <begin position="5"/>
        <end position="24"/>
    </location>
</feature>
<protein>
    <submittedName>
        <fullName evidence="2">Oxidoreductase</fullName>
    </submittedName>
</protein>
<dbReference type="RefSeq" id="WP_353948687.1">
    <property type="nucleotide sequence ID" value="NZ_CP159510.1"/>
</dbReference>
<gene>
    <name evidence="2" type="ORF">ABNN70_02630</name>
</gene>
<dbReference type="Pfam" id="PF02012">
    <property type="entry name" value="BNR"/>
    <property type="match status" value="1"/>
</dbReference>